<gene>
    <name evidence="1" type="ORF">OS493_014401</name>
</gene>
<keyword evidence="2" id="KW-1185">Reference proteome</keyword>
<reference evidence="1" key="1">
    <citation type="submission" date="2023-01" db="EMBL/GenBank/DDBJ databases">
        <title>Genome assembly of the deep-sea coral Lophelia pertusa.</title>
        <authorList>
            <person name="Herrera S."/>
            <person name="Cordes E."/>
        </authorList>
    </citation>
    <scope>NUCLEOTIDE SEQUENCE</scope>
    <source>
        <strain evidence="1">USNM1676648</strain>
        <tissue evidence="1">Polyp</tissue>
    </source>
</reference>
<dbReference type="Proteomes" id="UP001163046">
    <property type="component" value="Unassembled WGS sequence"/>
</dbReference>
<accession>A0A9X0CL36</accession>
<evidence type="ECO:0000313" key="1">
    <source>
        <dbReference type="EMBL" id="KAJ7361761.1"/>
    </source>
</evidence>
<protein>
    <submittedName>
        <fullName evidence="1">Uncharacterized protein</fullName>
    </submittedName>
</protein>
<dbReference type="AlphaFoldDB" id="A0A9X0CL36"/>
<organism evidence="1 2">
    <name type="scientific">Desmophyllum pertusum</name>
    <dbReference type="NCBI Taxonomy" id="174260"/>
    <lineage>
        <taxon>Eukaryota</taxon>
        <taxon>Metazoa</taxon>
        <taxon>Cnidaria</taxon>
        <taxon>Anthozoa</taxon>
        <taxon>Hexacorallia</taxon>
        <taxon>Scleractinia</taxon>
        <taxon>Caryophylliina</taxon>
        <taxon>Caryophylliidae</taxon>
        <taxon>Desmophyllum</taxon>
    </lineage>
</organism>
<evidence type="ECO:0000313" key="2">
    <source>
        <dbReference type="Proteomes" id="UP001163046"/>
    </source>
</evidence>
<sequence>MQNKHATEQVDKTDAREWVQVLDDVFALVRFSLVICCNEKVWDPVWCTVSFISFCVEMKSGRKATLPPVQSIWSYMRIALGTSVDCPGDECSSQSHFTK</sequence>
<proteinExistence type="predicted"/>
<name>A0A9X0CL36_9CNID</name>
<comment type="caution">
    <text evidence="1">The sequence shown here is derived from an EMBL/GenBank/DDBJ whole genome shotgun (WGS) entry which is preliminary data.</text>
</comment>
<dbReference type="EMBL" id="MU827308">
    <property type="protein sequence ID" value="KAJ7361761.1"/>
    <property type="molecule type" value="Genomic_DNA"/>
</dbReference>